<dbReference type="AlphaFoldDB" id="A0A9P9YQH9"/>
<evidence type="ECO:0000256" key="4">
    <source>
        <dbReference type="ARBA" id="ARBA00022692"/>
    </source>
</evidence>
<comment type="similarity">
    <text evidence="3">Belongs to the AIG1 family.</text>
</comment>
<evidence type="ECO:0000256" key="8">
    <source>
        <dbReference type="ARBA" id="ARBA00047427"/>
    </source>
</evidence>
<feature type="transmembrane region" description="Helical" evidence="17">
    <location>
        <begin position="12"/>
        <end position="30"/>
    </location>
</feature>
<evidence type="ECO:0000256" key="16">
    <source>
        <dbReference type="ARBA" id="ARBA00049428"/>
    </source>
</evidence>
<evidence type="ECO:0000256" key="6">
    <source>
        <dbReference type="ARBA" id="ARBA00023136"/>
    </source>
</evidence>
<feature type="transmembrane region" description="Helical" evidence="17">
    <location>
        <begin position="233"/>
        <end position="255"/>
    </location>
</feature>
<feature type="transmembrane region" description="Helical" evidence="17">
    <location>
        <begin position="127"/>
        <end position="145"/>
    </location>
</feature>
<comment type="catalytic activity">
    <reaction evidence="1">
        <text>9-(9Z-hexadecenoyloxy)-octadecanoate + H2O = (9Z)-hexadecenoate + 9-hydroxy-octadecanoate + H(+)</text>
        <dbReference type="Rhea" id="RHEA:52068"/>
        <dbReference type="ChEBI" id="CHEBI:15377"/>
        <dbReference type="ChEBI" id="CHEBI:15378"/>
        <dbReference type="ChEBI" id="CHEBI:32372"/>
        <dbReference type="ChEBI" id="CHEBI:136286"/>
        <dbReference type="ChEBI" id="CHEBI:136309"/>
    </reaction>
    <physiologicalReaction direction="left-to-right" evidence="1">
        <dbReference type="Rhea" id="RHEA:52069"/>
    </physiologicalReaction>
</comment>
<evidence type="ECO:0000313" key="19">
    <source>
        <dbReference type="Proteomes" id="UP001059596"/>
    </source>
</evidence>
<comment type="subcellular location">
    <subcellularLocation>
        <location evidence="2">Endomembrane system</location>
        <topology evidence="2">Multi-pass membrane protein</topology>
    </subcellularLocation>
</comment>
<feature type="transmembrane region" description="Helical" evidence="17">
    <location>
        <begin position="315"/>
        <end position="335"/>
    </location>
</feature>
<protein>
    <recommendedName>
        <fullName evidence="20">Androgen-dependent TFPI-regulating protein</fullName>
    </recommendedName>
</protein>
<sequence length="457" mass="52963">MELGSWSNGARLLLHLSAAGHLGYAVYYDYRYAQLPKLAVTLRLETPLWGKFKYITFLGGLVQCGYYALALAYDLFRVRSLRNLRDYILATFVVPLALTVSLTFWTLYAIDRNAVYPDLLDLIYPRWLNHATHTFVVVYALAELGSTRHRYPERSRGFAGLAAFMAGYLVWIHYIWFRTGIWVYPFLGGIDWYLRVLFFALIMVLGFVYYLLGEHVNRIGGDLSIRSEMERCSWANGARLLLHLFAAINLAKAVYHDYRYAQLPELAVTLRLEPPLWGMFKYITFLGGLLQSGYYALALTHDLWRLPSLRNLRDYILATFVVPLALTASLTFWSLYAIDRNAIYPGLLDSIYPGWLNHVLHSYIAVYALIEFVSTRHRYPDRSRGFVGLAAFMAGYLVWNYYFWFRTAIWVYPFLGGTDWYIQVLYFALIIVVAFVYYLVGEHVNRVLWVKTTGDMA</sequence>
<comment type="catalytic activity">
    <reaction evidence="8">
        <text>13-octadecanoyloxy-octadecanoate + H2O = 13-hydroxy-octadecanoate + octadecanoate + H(+)</text>
        <dbReference type="Rhea" id="RHEA:52084"/>
        <dbReference type="ChEBI" id="CHEBI:15377"/>
        <dbReference type="ChEBI" id="CHEBI:15378"/>
        <dbReference type="ChEBI" id="CHEBI:25629"/>
        <dbReference type="ChEBI" id="CHEBI:136304"/>
        <dbReference type="ChEBI" id="CHEBI:136335"/>
    </reaction>
    <physiologicalReaction direction="left-to-right" evidence="8">
        <dbReference type="Rhea" id="RHEA:52085"/>
    </physiologicalReaction>
</comment>
<comment type="catalytic activity">
    <reaction evidence="7">
        <text>12-hexadecanoyloxy-octadecanoate + H2O = 12-hydroxyoctadecanoate + hexadecanoate + H(+)</text>
        <dbReference type="Rhea" id="RHEA:52056"/>
        <dbReference type="ChEBI" id="CHEBI:7896"/>
        <dbReference type="ChEBI" id="CHEBI:15377"/>
        <dbReference type="ChEBI" id="CHEBI:15378"/>
        <dbReference type="ChEBI" id="CHEBI:83677"/>
        <dbReference type="ChEBI" id="CHEBI:84201"/>
    </reaction>
    <physiologicalReaction direction="left-to-right" evidence="7">
        <dbReference type="Rhea" id="RHEA:52057"/>
    </physiologicalReaction>
</comment>
<dbReference type="InterPro" id="IPR006838">
    <property type="entry name" value="ADTRP_AIG1"/>
</dbReference>
<evidence type="ECO:0000256" key="2">
    <source>
        <dbReference type="ARBA" id="ARBA00004127"/>
    </source>
</evidence>
<keyword evidence="19" id="KW-1185">Reference proteome</keyword>
<evidence type="ECO:0000256" key="1">
    <source>
        <dbReference type="ARBA" id="ARBA00000923"/>
    </source>
</evidence>
<dbReference type="PANTHER" id="PTHR10989">
    <property type="entry name" value="ANDROGEN-INDUCED PROTEIN 1-RELATED"/>
    <property type="match status" value="1"/>
</dbReference>
<evidence type="ECO:0000256" key="11">
    <source>
        <dbReference type="ARBA" id="ARBA00048701"/>
    </source>
</evidence>
<comment type="caution">
    <text evidence="18">The sequence shown here is derived from an EMBL/GenBank/DDBJ whole genome shotgun (WGS) entry which is preliminary data.</text>
</comment>
<feature type="transmembrane region" description="Helical" evidence="17">
    <location>
        <begin position="275"/>
        <end position="295"/>
    </location>
</feature>
<reference evidence="18" key="1">
    <citation type="journal article" date="2023" name="Genome Biol. Evol.">
        <title>Long-read-based Genome Assembly of Drosophila gunungcola Reveals Fewer Chemosensory Genes in Flower-breeding Species.</title>
        <authorList>
            <person name="Negi A."/>
            <person name="Liao B.Y."/>
            <person name="Yeh S.D."/>
        </authorList>
    </citation>
    <scope>NUCLEOTIDE SEQUENCE</scope>
    <source>
        <strain evidence="18">Sukarami</strain>
    </source>
</reference>
<comment type="catalytic activity">
    <reaction evidence="15">
        <text>13-(9Z-hexadecenoyloxy)-octadecanoate + H2O = 13-hydroxy-octadecanoate + (9Z)-hexadecenoate + H(+)</text>
        <dbReference type="Rhea" id="RHEA:52076"/>
        <dbReference type="ChEBI" id="CHEBI:15377"/>
        <dbReference type="ChEBI" id="CHEBI:15378"/>
        <dbReference type="ChEBI" id="CHEBI:32372"/>
        <dbReference type="ChEBI" id="CHEBI:136304"/>
        <dbReference type="ChEBI" id="CHEBI:136315"/>
    </reaction>
    <physiologicalReaction direction="left-to-right" evidence="15">
        <dbReference type="Rhea" id="RHEA:52077"/>
    </physiologicalReaction>
</comment>
<comment type="catalytic activity">
    <reaction evidence="14">
        <text>13-(9Z-octadecenoyloxy)-octadecanoate + H2O = 13-hydroxy-octadecanoate + (9Z)-octadecenoate + H(+)</text>
        <dbReference type="Rhea" id="RHEA:52064"/>
        <dbReference type="ChEBI" id="CHEBI:15377"/>
        <dbReference type="ChEBI" id="CHEBI:15378"/>
        <dbReference type="ChEBI" id="CHEBI:30823"/>
        <dbReference type="ChEBI" id="CHEBI:136303"/>
        <dbReference type="ChEBI" id="CHEBI:136304"/>
    </reaction>
    <physiologicalReaction direction="left-to-right" evidence="14">
        <dbReference type="Rhea" id="RHEA:52065"/>
    </physiologicalReaction>
</comment>
<feature type="transmembrane region" description="Helical" evidence="17">
    <location>
        <begin position="192"/>
        <end position="212"/>
    </location>
</feature>
<evidence type="ECO:0000256" key="10">
    <source>
        <dbReference type="ARBA" id="ARBA00048680"/>
    </source>
</evidence>
<evidence type="ECO:0000256" key="15">
    <source>
        <dbReference type="ARBA" id="ARBA00049322"/>
    </source>
</evidence>
<feature type="transmembrane region" description="Helical" evidence="17">
    <location>
        <begin position="87"/>
        <end position="107"/>
    </location>
</feature>
<accession>A0A9P9YQH9</accession>
<organism evidence="18 19">
    <name type="scientific">Drosophila gunungcola</name>
    <name type="common">fruit fly</name>
    <dbReference type="NCBI Taxonomy" id="103775"/>
    <lineage>
        <taxon>Eukaryota</taxon>
        <taxon>Metazoa</taxon>
        <taxon>Ecdysozoa</taxon>
        <taxon>Arthropoda</taxon>
        <taxon>Hexapoda</taxon>
        <taxon>Insecta</taxon>
        <taxon>Pterygota</taxon>
        <taxon>Neoptera</taxon>
        <taxon>Endopterygota</taxon>
        <taxon>Diptera</taxon>
        <taxon>Brachycera</taxon>
        <taxon>Muscomorpha</taxon>
        <taxon>Ephydroidea</taxon>
        <taxon>Drosophilidae</taxon>
        <taxon>Drosophila</taxon>
        <taxon>Sophophora</taxon>
    </lineage>
</organism>
<evidence type="ECO:0000256" key="3">
    <source>
        <dbReference type="ARBA" id="ARBA00009300"/>
    </source>
</evidence>
<feature type="transmembrane region" description="Helical" evidence="17">
    <location>
        <begin position="420"/>
        <end position="440"/>
    </location>
</feature>
<evidence type="ECO:0000256" key="5">
    <source>
        <dbReference type="ARBA" id="ARBA00022989"/>
    </source>
</evidence>
<gene>
    <name evidence="18" type="ORF">M5D96_006856</name>
</gene>
<evidence type="ECO:0000256" key="14">
    <source>
        <dbReference type="ARBA" id="ARBA00049296"/>
    </source>
</evidence>
<comment type="catalytic activity">
    <reaction evidence="11">
        <text>12-(9Z-octadecenoyloxy)-octadecanoate + H2O = 12-hydroxyoctadecanoate + (9Z)-octadecenoate + H(+)</text>
        <dbReference type="Rhea" id="RHEA:52060"/>
        <dbReference type="ChEBI" id="CHEBI:15377"/>
        <dbReference type="ChEBI" id="CHEBI:15378"/>
        <dbReference type="ChEBI" id="CHEBI:30823"/>
        <dbReference type="ChEBI" id="CHEBI:84201"/>
        <dbReference type="ChEBI" id="CHEBI:136302"/>
    </reaction>
    <physiologicalReaction direction="left-to-right" evidence="11">
        <dbReference type="Rhea" id="RHEA:52061"/>
    </physiologicalReaction>
</comment>
<comment type="catalytic activity">
    <reaction evidence="12">
        <text>9-(9Z-octadecenoyloxy)-octadecanoate + H2O = 9-hydroxy-octadecanoate + (9Z)-octadecenoate + H(+)</text>
        <dbReference type="Rhea" id="RHEA:52048"/>
        <dbReference type="ChEBI" id="CHEBI:15377"/>
        <dbReference type="ChEBI" id="CHEBI:15378"/>
        <dbReference type="ChEBI" id="CHEBI:30823"/>
        <dbReference type="ChEBI" id="CHEBI:136282"/>
        <dbReference type="ChEBI" id="CHEBI:136286"/>
    </reaction>
    <physiologicalReaction direction="left-to-right" evidence="12">
        <dbReference type="Rhea" id="RHEA:52049"/>
    </physiologicalReaction>
</comment>
<feature type="transmembrane region" description="Helical" evidence="17">
    <location>
        <begin position="386"/>
        <end position="405"/>
    </location>
</feature>
<evidence type="ECO:0000256" key="13">
    <source>
        <dbReference type="ARBA" id="ARBA00049221"/>
    </source>
</evidence>
<evidence type="ECO:0000256" key="7">
    <source>
        <dbReference type="ARBA" id="ARBA00047368"/>
    </source>
</evidence>
<dbReference type="Pfam" id="PF04750">
    <property type="entry name" value="Far-17a_AIG1"/>
    <property type="match status" value="2"/>
</dbReference>
<dbReference type="EMBL" id="JAMKOV010000004">
    <property type="protein sequence ID" value="KAI8040913.1"/>
    <property type="molecule type" value="Genomic_DNA"/>
</dbReference>
<evidence type="ECO:0000256" key="12">
    <source>
        <dbReference type="ARBA" id="ARBA00048800"/>
    </source>
</evidence>
<dbReference type="Proteomes" id="UP001059596">
    <property type="component" value="Unassembled WGS sequence"/>
</dbReference>
<keyword evidence="6 17" id="KW-0472">Membrane</keyword>
<evidence type="ECO:0000256" key="9">
    <source>
        <dbReference type="ARBA" id="ARBA00047863"/>
    </source>
</evidence>
<dbReference type="PANTHER" id="PTHR10989:SF16">
    <property type="entry name" value="AT02829P-RELATED"/>
    <property type="match status" value="1"/>
</dbReference>
<name>A0A9P9YQH9_9MUSC</name>
<feature type="transmembrane region" description="Helical" evidence="17">
    <location>
        <begin position="355"/>
        <end position="374"/>
    </location>
</feature>
<keyword evidence="5 17" id="KW-1133">Transmembrane helix</keyword>
<feature type="transmembrane region" description="Helical" evidence="17">
    <location>
        <begin position="157"/>
        <end position="177"/>
    </location>
</feature>
<comment type="catalytic activity">
    <reaction evidence="16">
        <text>12-(9Z-hexadecenoyloxy)-octadecanoate + H2O = 12-hydroxyoctadecanoate + (9Z)-hexadecenoate + H(+)</text>
        <dbReference type="Rhea" id="RHEA:52072"/>
        <dbReference type="ChEBI" id="CHEBI:15377"/>
        <dbReference type="ChEBI" id="CHEBI:15378"/>
        <dbReference type="ChEBI" id="CHEBI:32372"/>
        <dbReference type="ChEBI" id="CHEBI:84201"/>
        <dbReference type="ChEBI" id="CHEBI:136312"/>
    </reaction>
    <physiologicalReaction direction="left-to-right" evidence="16">
        <dbReference type="Rhea" id="RHEA:52073"/>
    </physiologicalReaction>
</comment>
<comment type="catalytic activity">
    <reaction evidence="10">
        <text>12-octadecanoyloxy-octadecanoate + H2O = 12-hydroxyoctadecanoate + octadecanoate + H(+)</text>
        <dbReference type="Rhea" id="RHEA:52080"/>
        <dbReference type="ChEBI" id="CHEBI:15377"/>
        <dbReference type="ChEBI" id="CHEBI:15378"/>
        <dbReference type="ChEBI" id="CHEBI:25629"/>
        <dbReference type="ChEBI" id="CHEBI:84201"/>
        <dbReference type="ChEBI" id="CHEBI:136330"/>
    </reaction>
    <physiologicalReaction direction="left-to-right" evidence="10">
        <dbReference type="Rhea" id="RHEA:52081"/>
    </physiologicalReaction>
</comment>
<comment type="catalytic activity">
    <reaction evidence="9">
        <text>9-hexadecanoyloxy-octadecanoate + H2O = 9-hydroxy-octadecanoate + hexadecanoate + H(+)</text>
        <dbReference type="Rhea" id="RHEA:52052"/>
        <dbReference type="ChEBI" id="CHEBI:7896"/>
        <dbReference type="ChEBI" id="CHEBI:15377"/>
        <dbReference type="ChEBI" id="CHEBI:15378"/>
        <dbReference type="ChEBI" id="CHEBI:83670"/>
        <dbReference type="ChEBI" id="CHEBI:136286"/>
    </reaction>
    <physiologicalReaction direction="left-to-right" evidence="9">
        <dbReference type="Rhea" id="RHEA:52053"/>
    </physiologicalReaction>
</comment>
<keyword evidence="4 17" id="KW-0812">Transmembrane</keyword>
<dbReference type="GO" id="GO:0012505">
    <property type="term" value="C:endomembrane system"/>
    <property type="evidence" value="ECO:0007669"/>
    <property type="project" value="UniProtKB-SubCell"/>
</dbReference>
<evidence type="ECO:0000313" key="18">
    <source>
        <dbReference type="EMBL" id="KAI8040913.1"/>
    </source>
</evidence>
<feature type="transmembrane region" description="Helical" evidence="17">
    <location>
        <begin position="54"/>
        <end position="75"/>
    </location>
</feature>
<dbReference type="GO" id="GO:0016020">
    <property type="term" value="C:membrane"/>
    <property type="evidence" value="ECO:0007669"/>
    <property type="project" value="InterPro"/>
</dbReference>
<evidence type="ECO:0000256" key="17">
    <source>
        <dbReference type="SAM" id="Phobius"/>
    </source>
</evidence>
<comment type="catalytic activity">
    <reaction evidence="13">
        <text>9-octadecanoyloxy-octadecanoate + H2O = 9-hydroxy-octadecanoate + octadecanoate + H(+)</text>
        <dbReference type="Rhea" id="RHEA:52096"/>
        <dbReference type="ChEBI" id="CHEBI:15377"/>
        <dbReference type="ChEBI" id="CHEBI:15378"/>
        <dbReference type="ChEBI" id="CHEBI:25629"/>
        <dbReference type="ChEBI" id="CHEBI:136286"/>
        <dbReference type="ChEBI" id="CHEBI:136373"/>
    </reaction>
    <physiologicalReaction direction="left-to-right" evidence="13">
        <dbReference type="Rhea" id="RHEA:52097"/>
    </physiologicalReaction>
</comment>
<evidence type="ECO:0008006" key="20">
    <source>
        <dbReference type="Google" id="ProtNLM"/>
    </source>
</evidence>
<proteinExistence type="inferred from homology"/>